<feature type="compositionally biased region" description="Polar residues" evidence="1">
    <location>
        <begin position="127"/>
        <end position="139"/>
    </location>
</feature>
<accession>A0A9N9DYV1</accession>
<protein>
    <submittedName>
        <fullName evidence="2">18230_t:CDS:1</fullName>
    </submittedName>
</protein>
<dbReference type="EMBL" id="CAJVPY010005942">
    <property type="protein sequence ID" value="CAG8653201.1"/>
    <property type="molecule type" value="Genomic_DNA"/>
</dbReference>
<feature type="region of interest" description="Disordered" evidence="1">
    <location>
        <begin position="92"/>
        <end position="157"/>
    </location>
</feature>
<dbReference type="OrthoDB" id="10591870at2759"/>
<comment type="caution">
    <text evidence="2">The sequence shown here is derived from an EMBL/GenBank/DDBJ whole genome shotgun (WGS) entry which is preliminary data.</text>
</comment>
<dbReference type="AlphaFoldDB" id="A0A9N9DYV1"/>
<evidence type="ECO:0000256" key="1">
    <source>
        <dbReference type="SAM" id="MobiDB-lite"/>
    </source>
</evidence>
<evidence type="ECO:0000313" key="3">
    <source>
        <dbReference type="Proteomes" id="UP000789405"/>
    </source>
</evidence>
<feature type="compositionally biased region" description="Polar residues" evidence="1">
    <location>
        <begin position="92"/>
        <end position="107"/>
    </location>
</feature>
<evidence type="ECO:0000313" key="2">
    <source>
        <dbReference type="EMBL" id="CAG8653201.1"/>
    </source>
</evidence>
<keyword evidence="3" id="KW-1185">Reference proteome</keyword>
<name>A0A9N9DYV1_9GLOM</name>
<feature type="compositionally biased region" description="Basic and acidic residues" evidence="1">
    <location>
        <begin position="140"/>
        <end position="151"/>
    </location>
</feature>
<gene>
    <name evidence="2" type="ORF">DERYTH_LOCUS10297</name>
</gene>
<reference evidence="2" key="1">
    <citation type="submission" date="2021-06" db="EMBL/GenBank/DDBJ databases">
        <authorList>
            <person name="Kallberg Y."/>
            <person name="Tangrot J."/>
            <person name="Rosling A."/>
        </authorList>
    </citation>
    <scope>NUCLEOTIDE SEQUENCE</scope>
    <source>
        <strain evidence="2">MA453B</strain>
    </source>
</reference>
<sequence>MQEMPKCLCPKCQPIGGKFLSWRTWRQHQKNKNIHNMSTNSLSNPIQHISTSSAKQATITFNTLNYYFFDDQNETNFDVAKLNIMESSSVKNNSLSQECSKSTTNRSSCRKSKKLPVMQLDNLPMNDYNQSEFDNNFNQSEHDNNSNRSEDNNSEQSNDIIQSIEEEIDEESDEDYNEITPSLSNINNLNIFPKPLYNPIHLLYNPPLKIWKEFLDEKEYPFFVEDSADVRIGLAFNLD</sequence>
<proteinExistence type="predicted"/>
<organism evidence="2 3">
    <name type="scientific">Dentiscutata erythropus</name>
    <dbReference type="NCBI Taxonomy" id="1348616"/>
    <lineage>
        <taxon>Eukaryota</taxon>
        <taxon>Fungi</taxon>
        <taxon>Fungi incertae sedis</taxon>
        <taxon>Mucoromycota</taxon>
        <taxon>Glomeromycotina</taxon>
        <taxon>Glomeromycetes</taxon>
        <taxon>Diversisporales</taxon>
        <taxon>Gigasporaceae</taxon>
        <taxon>Dentiscutata</taxon>
    </lineage>
</organism>
<dbReference type="Proteomes" id="UP000789405">
    <property type="component" value="Unassembled WGS sequence"/>
</dbReference>